<sequence length="145" mass="17079">MKKMLIVFILFLVLITSFQTTILSSAEPTQDSEELRLQGMLMNMLTPYIAKDLNNYYYPKILKDFSPNVTPWKIEVIETRRVNRFRGFILEITFEIEPTDGGHWVPVGKDRMTYEISYGPEVKLINHTHLKTYKYPPELYCPLLQ</sequence>
<name>A0A0K9GT91_9BACI</name>
<dbReference type="OrthoDB" id="1906683at2"/>
<reference evidence="2" key="1">
    <citation type="submission" date="2015-07" db="EMBL/GenBank/DDBJ databases">
        <title>Genome sequencing project for genomic taxonomy and phylogenomics of Bacillus-like bacteria.</title>
        <authorList>
            <person name="Liu B."/>
            <person name="Wang J."/>
            <person name="Zhu Y."/>
            <person name="Liu G."/>
            <person name="Chen Q."/>
            <person name="Chen Z."/>
            <person name="Lan J."/>
            <person name="Che J."/>
            <person name="Ge C."/>
            <person name="Shi H."/>
            <person name="Pan Z."/>
            <person name="Liu X."/>
        </authorList>
    </citation>
    <scope>NUCLEOTIDE SEQUENCE [LARGE SCALE GENOMIC DNA]</scope>
    <source>
        <strain evidence="2">FJAT-27997</strain>
    </source>
</reference>
<dbReference type="PATRIC" id="fig|1679170.3.peg.2265"/>
<dbReference type="STRING" id="1679170.AC625_10155"/>
<protein>
    <submittedName>
        <fullName evidence="1">ATPase</fullName>
    </submittedName>
</protein>
<evidence type="ECO:0000313" key="2">
    <source>
        <dbReference type="Proteomes" id="UP000037146"/>
    </source>
</evidence>
<dbReference type="InterPro" id="IPR024984">
    <property type="entry name" value="DUF3888"/>
</dbReference>
<organism evidence="1 2">
    <name type="scientific">Peribacillus loiseleuriae</name>
    <dbReference type="NCBI Taxonomy" id="1679170"/>
    <lineage>
        <taxon>Bacteria</taxon>
        <taxon>Bacillati</taxon>
        <taxon>Bacillota</taxon>
        <taxon>Bacilli</taxon>
        <taxon>Bacillales</taxon>
        <taxon>Bacillaceae</taxon>
        <taxon>Peribacillus</taxon>
    </lineage>
</organism>
<gene>
    <name evidence="1" type="ORF">AC625_10155</name>
</gene>
<comment type="caution">
    <text evidence="1">The sequence shown here is derived from an EMBL/GenBank/DDBJ whole genome shotgun (WGS) entry which is preliminary data.</text>
</comment>
<dbReference type="Pfam" id="PF13027">
    <property type="entry name" value="DUF3888"/>
    <property type="match status" value="1"/>
</dbReference>
<dbReference type="Proteomes" id="UP000037146">
    <property type="component" value="Unassembled WGS sequence"/>
</dbReference>
<accession>A0A0K9GT91</accession>
<evidence type="ECO:0000313" key="1">
    <source>
        <dbReference type="EMBL" id="KMY49846.1"/>
    </source>
</evidence>
<proteinExistence type="predicted"/>
<dbReference type="EMBL" id="LFZW01000001">
    <property type="protein sequence ID" value="KMY49846.1"/>
    <property type="molecule type" value="Genomic_DNA"/>
</dbReference>
<dbReference type="AlphaFoldDB" id="A0A0K9GT91"/>
<dbReference type="RefSeq" id="WP_049681193.1">
    <property type="nucleotide sequence ID" value="NZ_LFZW01000001.1"/>
</dbReference>
<keyword evidence="2" id="KW-1185">Reference proteome</keyword>